<dbReference type="Pfam" id="PF04754">
    <property type="entry name" value="Transposase_31"/>
    <property type="match status" value="1"/>
</dbReference>
<feature type="region of interest" description="Disordered" evidence="1">
    <location>
        <begin position="1"/>
        <end position="45"/>
    </location>
</feature>
<accession>F5XMK2</accession>
<evidence type="ECO:0000313" key="3">
    <source>
        <dbReference type="EMBL" id="BAK33925.1"/>
    </source>
</evidence>
<sequence length="344" mass="38570">MTRRPQAAEPVSVAARNVSSMTAAEPPDPPAESVTPSVAGQPHDGLFKGILGKPEHAASELRSILPAGLASRLDLDQLEQVDGSFVDRALRQQHTDVLFRARLDQGDALIYVLLEHQSTPDRWMALRMCSYLTRIWTRHLEQHPGVRRLPPIIPIVVYQGRAPWSPPLDLIDLIGTDDDTVGFAPRFSYLLDDLHRLGVEELRSRPLTHAVRLSFVLMREAPGSEHLTRVLPDWRTDLEAVRRSDLVILWTYALIVSNTPEPELTDFLARLGPEAKEVAMTTADVLRAEGEARGRADTLLEQLDIKFSDLPTDIEQKVRTAPTSQLEIWTRRILTANTIDDIFT</sequence>
<dbReference type="HOGENOM" id="CLU_059548_0_0_11"/>
<dbReference type="EMBL" id="AP012204">
    <property type="protein sequence ID" value="BAK33925.1"/>
    <property type="molecule type" value="Genomic_DNA"/>
</dbReference>
<dbReference type="AlphaFoldDB" id="F5XMK2"/>
<evidence type="ECO:0000259" key="2">
    <source>
        <dbReference type="Pfam" id="PF04754"/>
    </source>
</evidence>
<reference evidence="3 4" key="1">
    <citation type="submission" date="2011-05" db="EMBL/GenBank/DDBJ databases">
        <title>Whole genome sequence of Microlunatus phosphovorus NM-1.</title>
        <authorList>
            <person name="Hosoyama A."/>
            <person name="Sasaki K."/>
            <person name="Harada T."/>
            <person name="Igarashi R."/>
            <person name="Kawakoshi A."/>
            <person name="Sasagawa M."/>
            <person name="Fukada J."/>
            <person name="Nakamura S."/>
            <person name="Katano Y."/>
            <person name="Hanada S."/>
            <person name="Kamagata Y."/>
            <person name="Nakamura N."/>
            <person name="Yamazaki S."/>
            <person name="Fujita N."/>
        </authorList>
    </citation>
    <scope>NUCLEOTIDE SEQUENCE [LARGE SCALE GENOMIC DNA]</scope>
    <source>
        <strain evidence="4">ATCC 700054 / DSM 10555 / JCM 9379 / NBRC 101784 / NCIMB 13414 / VKM Ac-1990 / NM-1</strain>
    </source>
</reference>
<dbReference type="GO" id="GO:0006310">
    <property type="term" value="P:DNA recombination"/>
    <property type="evidence" value="ECO:0007669"/>
    <property type="project" value="TreeGrafter"/>
</dbReference>
<dbReference type="eggNOG" id="COG5464">
    <property type="taxonomic scope" value="Bacteria"/>
</dbReference>
<dbReference type="GO" id="GO:1990238">
    <property type="term" value="F:double-stranded DNA endonuclease activity"/>
    <property type="evidence" value="ECO:0007669"/>
    <property type="project" value="TreeGrafter"/>
</dbReference>
<protein>
    <submittedName>
        <fullName evidence="3">Putative transposase</fullName>
    </submittedName>
</protein>
<dbReference type="PANTHER" id="PTHR34611:SF2">
    <property type="entry name" value="INACTIVE RECOMBINATION-PROMOTING NUCLEASE-LIKE PROTEIN RPNE-RELATED"/>
    <property type="match status" value="1"/>
</dbReference>
<keyword evidence="4" id="KW-1185">Reference proteome</keyword>
<proteinExistence type="predicted"/>
<feature type="domain" description="Transposase (putative) YhgA-like" evidence="2">
    <location>
        <begin position="41"/>
        <end position="241"/>
    </location>
</feature>
<organism evidence="3 4">
    <name type="scientific">Microlunatus phosphovorus (strain ATCC 700054 / DSM 10555 / JCM 9379 / NBRC 101784 / NCIMB 13414 / VKM Ac-1990 / NM-1)</name>
    <dbReference type="NCBI Taxonomy" id="1032480"/>
    <lineage>
        <taxon>Bacteria</taxon>
        <taxon>Bacillati</taxon>
        <taxon>Actinomycetota</taxon>
        <taxon>Actinomycetes</taxon>
        <taxon>Propionibacteriales</taxon>
        <taxon>Propionibacteriaceae</taxon>
        <taxon>Microlunatus</taxon>
    </lineage>
</organism>
<evidence type="ECO:0000313" key="4">
    <source>
        <dbReference type="Proteomes" id="UP000007947"/>
    </source>
</evidence>
<name>F5XMK2_MICPN</name>
<dbReference type="InterPro" id="IPR006842">
    <property type="entry name" value="Transposase_31"/>
</dbReference>
<evidence type="ECO:0000256" key="1">
    <source>
        <dbReference type="SAM" id="MobiDB-lite"/>
    </source>
</evidence>
<dbReference type="Proteomes" id="UP000007947">
    <property type="component" value="Chromosome"/>
</dbReference>
<dbReference type="KEGG" id="mph:MLP_09110"/>
<gene>
    <name evidence="3" type="ordered locus">MLP_09110</name>
</gene>
<dbReference type="STRING" id="1032480.MLP_09110"/>
<dbReference type="PANTHER" id="PTHR34611">
    <property type="match status" value="1"/>
</dbReference>
<dbReference type="InterPro" id="IPR051699">
    <property type="entry name" value="Rpn/YhgA-like_nuclease"/>
</dbReference>